<dbReference type="GO" id="GO:0003690">
    <property type="term" value="F:double-stranded DNA binding"/>
    <property type="evidence" value="ECO:0007669"/>
    <property type="project" value="InterPro"/>
</dbReference>
<reference evidence="2" key="1">
    <citation type="journal article" date="2021" name="Nat. Commun.">
        <title>Genetic determinants of endophytism in the Arabidopsis root mycobiome.</title>
        <authorList>
            <person name="Mesny F."/>
            <person name="Miyauchi S."/>
            <person name="Thiergart T."/>
            <person name="Pickel B."/>
            <person name="Atanasova L."/>
            <person name="Karlsson M."/>
            <person name="Huettel B."/>
            <person name="Barry K.W."/>
            <person name="Haridas S."/>
            <person name="Chen C."/>
            <person name="Bauer D."/>
            <person name="Andreopoulos W."/>
            <person name="Pangilinan J."/>
            <person name="LaButti K."/>
            <person name="Riley R."/>
            <person name="Lipzen A."/>
            <person name="Clum A."/>
            <person name="Drula E."/>
            <person name="Henrissat B."/>
            <person name="Kohler A."/>
            <person name="Grigoriev I.V."/>
            <person name="Martin F.M."/>
            <person name="Hacquard S."/>
        </authorList>
    </citation>
    <scope>NUCLEOTIDE SEQUENCE</scope>
    <source>
        <strain evidence="2">MPI-CAGE-CH-0243</strain>
    </source>
</reference>
<accession>A0A9P9D9K1</accession>
<gene>
    <name evidence="2" type="ORF">B0J11DRAFT_444568</name>
</gene>
<sequence length="563" mass="62922">MAAFQGSIEANFCTSVNNALRARNGQQLLSILQLEPPFGDIYQQLIQSLQSRKQRDSAKTDEQLESIVRNGVPETHEGEDEEGRPVANWTPMVTFLAAWMAFIRDVNVENLLETYERLSDLQQKANSALQHPTKGILILPTVIAYAKVFSRVAIGLDNRPELIQHLISTSTSDEGRRESLPEKAANILRTAFITCLNDRNTAPRGITKSGQPSGKKIGIYKMANISLKILFQCEKLENAQMIFNNIQNSSPPLSIYPASERVTYLYYLGRFQFATTNFHSALLCLQKAYDDCPTAPFALAQRRKILIYLLASNILLGRFPTPSLYSRPEARGLAPIFTPLTTAIRKGDLESFRRITALDLSHPSAPFFLRHRIFYQLGNYCEIYVWRSLFRRVFLLTGSQGQSERAAPTLDLHAVLLAFTRLEQRALMTPAMSQANSRPGDRHISFAFADYTTPPASSGYIDPDFADMPDVKPYFRTRDIEEIEAICGSLVLGGFLSGYISRRSRRFAIQGARRAGSAVKAGFPGVWEVLRKRAEAEGMGEGNGWGEWRRGVVRLAGARPAGS</sequence>
<dbReference type="EMBL" id="JAGMWT010000016">
    <property type="protein sequence ID" value="KAH7115285.1"/>
    <property type="molecule type" value="Genomic_DNA"/>
</dbReference>
<evidence type="ECO:0000256" key="1">
    <source>
        <dbReference type="SAM" id="MobiDB-lite"/>
    </source>
</evidence>
<dbReference type="PANTHER" id="PTHR12732">
    <property type="entry name" value="UNCHARACTERIZED PROTEASOME COMPONENT REGION PCI-CONTAINING"/>
    <property type="match status" value="1"/>
</dbReference>
<name>A0A9P9D9K1_9PLEO</name>
<evidence type="ECO:0008006" key="4">
    <source>
        <dbReference type="Google" id="ProtNLM"/>
    </source>
</evidence>
<dbReference type="GO" id="GO:0003723">
    <property type="term" value="F:RNA binding"/>
    <property type="evidence" value="ECO:0007669"/>
    <property type="project" value="InterPro"/>
</dbReference>
<proteinExistence type="predicted"/>
<feature type="compositionally biased region" description="Basic and acidic residues" evidence="1">
    <location>
        <begin position="53"/>
        <end position="62"/>
    </location>
</feature>
<dbReference type="Proteomes" id="UP000700596">
    <property type="component" value="Unassembled WGS sequence"/>
</dbReference>
<evidence type="ECO:0000313" key="2">
    <source>
        <dbReference type="EMBL" id="KAH7115285.1"/>
    </source>
</evidence>
<dbReference type="OrthoDB" id="5404651at2759"/>
<protein>
    <recommendedName>
        <fullName evidence="4">PCI domain-containing protein</fullName>
    </recommendedName>
</protein>
<comment type="caution">
    <text evidence="2">The sequence shown here is derived from an EMBL/GenBank/DDBJ whole genome shotgun (WGS) entry which is preliminary data.</text>
</comment>
<keyword evidence="3" id="KW-1185">Reference proteome</keyword>
<feature type="region of interest" description="Disordered" evidence="1">
    <location>
        <begin position="52"/>
        <end position="85"/>
    </location>
</feature>
<dbReference type="PANTHER" id="PTHR12732:SF8">
    <property type="entry name" value="NUCLEAR MRNA EXPORT PROTEIN THP1"/>
    <property type="match status" value="1"/>
</dbReference>
<dbReference type="SMART" id="SM00753">
    <property type="entry name" value="PAM"/>
    <property type="match status" value="1"/>
</dbReference>
<evidence type="ECO:0000313" key="3">
    <source>
        <dbReference type="Proteomes" id="UP000700596"/>
    </source>
</evidence>
<dbReference type="AlphaFoldDB" id="A0A9P9D9K1"/>
<dbReference type="InterPro" id="IPR045114">
    <property type="entry name" value="Csn12-like"/>
</dbReference>
<organism evidence="2 3">
    <name type="scientific">Dendryphion nanum</name>
    <dbReference type="NCBI Taxonomy" id="256645"/>
    <lineage>
        <taxon>Eukaryota</taxon>
        <taxon>Fungi</taxon>
        <taxon>Dikarya</taxon>
        <taxon>Ascomycota</taxon>
        <taxon>Pezizomycotina</taxon>
        <taxon>Dothideomycetes</taxon>
        <taxon>Pleosporomycetidae</taxon>
        <taxon>Pleosporales</taxon>
        <taxon>Torulaceae</taxon>
        <taxon>Dendryphion</taxon>
    </lineage>
</organism>